<dbReference type="EMBL" id="REGN01003132">
    <property type="protein sequence ID" value="RNA24379.1"/>
    <property type="molecule type" value="Genomic_DNA"/>
</dbReference>
<accession>A0A3M7RLN7</accession>
<organism evidence="1 2">
    <name type="scientific">Brachionus plicatilis</name>
    <name type="common">Marine rotifer</name>
    <name type="synonym">Brachionus muelleri</name>
    <dbReference type="NCBI Taxonomy" id="10195"/>
    <lineage>
        <taxon>Eukaryota</taxon>
        <taxon>Metazoa</taxon>
        <taxon>Spiralia</taxon>
        <taxon>Gnathifera</taxon>
        <taxon>Rotifera</taxon>
        <taxon>Eurotatoria</taxon>
        <taxon>Monogononta</taxon>
        <taxon>Pseudotrocha</taxon>
        <taxon>Ploima</taxon>
        <taxon>Brachionidae</taxon>
        <taxon>Brachionus</taxon>
    </lineage>
</organism>
<gene>
    <name evidence="1" type="ORF">BpHYR1_049757</name>
</gene>
<reference evidence="1 2" key="1">
    <citation type="journal article" date="2018" name="Sci. Rep.">
        <title>Genomic signatures of local adaptation to the degree of environmental predictability in rotifers.</title>
        <authorList>
            <person name="Franch-Gras L."/>
            <person name="Hahn C."/>
            <person name="Garcia-Roger E.M."/>
            <person name="Carmona M.J."/>
            <person name="Serra M."/>
            <person name="Gomez A."/>
        </authorList>
    </citation>
    <scope>NUCLEOTIDE SEQUENCE [LARGE SCALE GENOMIC DNA]</scope>
    <source>
        <strain evidence="1">HYR1</strain>
    </source>
</reference>
<name>A0A3M7RLN7_BRAPC</name>
<comment type="caution">
    <text evidence="1">The sequence shown here is derived from an EMBL/GenBank/DDBJ whole genome shotgun (WGS) entry which is preliminary data.</text>
</comment>
<protein>
    <submittedName>
        <fullName evidence="1">Uncharacterized protein</fullName>
    </submittedName>
</protein>
<sequence length="75" mass="8664">MNQTITVRILAAYSAEFDLSDNGINKQRVSKIDRKSAKASLISKIRTEENQRKDLDFLDRYSNLIVKGHNRLELI</sequence>
<evidence type="ECO:0000313" key="2">
    <source>
        <dbReference type="Proteomes" id="UP000276133"/>
    </source>
</evidence>
<keyword evidence="2" id="KW-1185">Reference proteome</keyword>
<dbReference type="Proteomes" id="UP000276133">
    <property type="component" value="Unassembled WGS sequence"/>
</dbReference>
<evidence type="ECO:0000313" key="1">
    <source>
        <dbReference type="EMBL" id="RNA24379.1"/>
    </source>
</evidence>
<dbReference type="AlphaFoldDB" id="A0A3M7RLN7"/>
<proteinExistence type="predicted"/>